<dbReference type="AlphaFoldDB" id="A0A0M0K1R1"/>
<organism evidence="3 4">
    <name type="scientific">Chrysochromulina tobinii</name>
    <dbReference type="NCBI Taxonomy" id="1460289"/>
    <lineage>
        <taxon>Eukaryota</taxon>
        <taxon>Haptista</taxon>
        <taxon>Haptophyta</taxon>
        <taxon>Prymnesiophyceae</taxon>
        <taxon>Prymnesiales</taxon>
        <taxon>Chrysochromulinaceae</taxon>
        <taxon>Chrysochromulina</taxon>
    </lineage>
</organism>
<feature type="region of interest" description="Disordered" evidence="1">
    <location>
        <begin position="103"/>
        <end position="134"/>
    </location>
</feature>
<keyword evidence="4" id="KW-1185">Reference proteome</keyword>
<reference evidence="4" key="1">
    <citation type="journal article" date="2015" name="PLoS Genet.">
        <title>Genome Sequence and Transcriptome Analyses of Chrysochromulina tobin: Metabolic Tools for Enhanced Algal Fitness in the Prominent Order Prymnesiales (Haptophyceae).</title>
        <authorList>
            <person name="Hovde B.T."/>
            <person name="Deodato C.R."/>
            <person name="Hunsperger H.M."/>
            <person name="Ryken S.A."/>
            <person name="Yost W."/>
            <person name="Jha R.K."/>
            <person name="Patterson J."/>
            <person name="Monnat R.J. Jr."/>
            <person name="Barlow S.B."/>
            <person name="Starkenburg S.R."/>
            <person name="Cattolico R.A."/>
        </authorList>
    </citation>
    <scope>NUCLEOTIDE SEQUENCE</scope>
    <source>
        <strain evidence="4">CCMP291</strain>
    </source>
</reference>
<comment type="caution">
    <text evidence="3">The sequence shown here is derived from an EMBL/GenBank/DDBJ whole genome shotgun (WGS) entry which is preliminary data.</text>
</comment>
<dbReference type="OrthoDB" id="415825at2759"/>
<proteinExistence type="predicted"/>
<dbReference type="Pfam" id="PF01565">
    <property type="entry name" value="FAD_binding_4"/>
    <property type="match status" value="1"/>
</dbReference>
<dbReference type="InterPro" id="IPR006094">
    <property type="entry name" value="Oxid_FAD_bind_N"/>
</dbReference>
<sequence>MTRMDRVLAVDVVGGPVARHASAHHGAGAGPSVLVQPGLTLRDLRAVLAAHGYTLPSWPMLLDQTVGGATLGSGSHGSSTRDGTTCDLVTEIALVLPDGSIVTLRDEEEEEEEDDRTDDDRNPRPSPGAVPGATPRLSLRLRDARLSLGLLGIATAIRLRCVRQYYVRRTVHAMSVTEFGNRAEALAASFRHLWVLWELGQDALAFCALEDVGEIAAPGAERYDGENWYRGELV</sequence>
<accession>A0A0M0K1R1</accession>
<dbReference type="Gene3D" id="3.30.465.10">
    <property type="match status" value="1"/>
</dbReference>
<dbReference type="GO" id="GO:0016899">
    <property type="term" value="F:oxidoreductase activity, acting on the CH-OH group of donors, oxygen as acceptor"/>
    <property type="evidence" value="ECO:0007669"/>
    <property type="project" value="InterPro"/>
</dbReference>
<feature type="compositionally biased region" description="Acidic residues" evidence="1">
    <location>
        <begin position="106"/>
        <end position="117"/>
    </location>
</feature>
<dbReference type="PANTHER" id="PTHR43762">
    <property type="entry name" value="L-GULONOLACTONE OXIDASE"/>
    <property type="match status" value="1"/>
</dbReference>
<name>A0A0M0K1R1_9EUKA</name>
<evidence type="ECO:0000256" key="1">
    <source>
        <dbReference type="SAM" id="MobiDB-lite"/>
    </source>
</evidence>
<dbReference type="InterPro" id="IPR010031">
    <property type="entry name" value="FAD_lactone_oxidase-like"/>
</dbReference>
<dbReference type="InterPro" id="IPR016169">
    <property type="entry name" value="FAD-bd_PCMH_sub2"/>
</dbReference>
<dbReference type="GO" id="GO:0071949">
    <property type="term" value="F:FAD binding"/>
    <property type="evidence" value="ECO:0007669"/>
    <property type="project" value="InterPro"/>
</dbReference>
<feature type="domain" description="FAD-binding PCMH-type" evidence="2">
    <location>
        <begin position="1"/>
        <end position="164"/>
    </location>
</feature>
<gene>
    <name evidence="3" type="ORF">Ctob_008395</name>
</gene>
<dbReference type="SUPFAM" id="SSF56176">
    <property type="entry name" value="FAD-binding/transporter-associated domain-like"/>
    <property type="match status" value="1"/>
</dbReference>
<evidence type="ECO:0000259" key="2">
    <source>
        <dbReference type="PROSITE" id="PS51387"/>
    </source>
</evidence>
<protein>
    <submittedName>
        <fullName evidence="3">Fad-dependent oxidoreductase</fullName>
    </submittedName>
</protein>
<evidence type="ECO:0000313" key="3">
    <source>
        <dbReference type="EMBL" id="KOO32512.1"/>
    </source>
</evidence>
<dbReference type="EMBL" id="JWZX01001755">
    <property type="protein sequence ID" value="KOO32512.1"/>
    <property type="molecule type" value="Genomic_DNA"/>
</dbReference>
<evidence type="ECO:0000313" key="4">
    <source>
        <dbReference type="Proteomes" id="UP000037460"/>
    </source>
</evidence>
<dbReference type="PROSITE" id="PS51387">
    <property type="entry name" value="FAD_PCMH"/>
    <property type="match status" value="1"/>
</dbReference>
<dbReference type="InterPro" id="IPR036318">
    <property type="entry name" value="FAD-bd_PCMH-like_sf"/>
</dbReference>
<dbReference type="PANTHER" id="PTHR43762:SF5">
    <property type="entry name" value="FAD-BINDING PCMH-TYPE DOMAIN-CONTAINING PROTEIN"/>
    <property type="match status" value="1"/>
</dbReference>
<dbReference type="Proteomes" id="UP000037460">
    <property type="component" value="Unassembled WGS sequence"/>
</dbReference>
<dbReference type="InterPro" id="IPR016166">
    <property type="entry name" value="FAD-bd_PCMH"/>
</dbReference>